<feature type="transmembrane region" description="Helical" evidence="1">
    <location>
        <begin position="72"/>
        <end position="93"/>
    </location>
</feature>
<evidence type="ECO:0000256" key="1">
    <source>
        <dbReference type="SAM" id="Phobius"/>
    </source>
</evidence>
<feature type="transmembrane region" description="Helical" evidence="1">
    <location>
        <begin position="49"/>
        <end position="66"/>
    </location>
</feature>
<comment type="caution">
    <text evidence="2">The sequence shown here is derived from an EMBL/GenBank/DDBJ whole genome shotgun (WGS) entry which is preliminary data.</text>
</comment>
<organism evidence="2 3">
    <name type="scientific">Cellulosimicrobium cellulans</name>
    <name type="common">Arthrobacter luteus</name>
    <dbReference type="NCBI Taxonomy" id="1710"/>
    <lineage>
        <taxon>Bacteria</taxon>
        <taxon>Bacillati</taxon>
        <taxon>Actinomycetota</taxon>
        <taxon>Actinomycetes</taxon>
        <taxon>Micrococcales</taxon>
        <taxon>Promicromonosporaceae</taxon>
        <taxon>Cellulosimicrobium</taxon>
    </lineage>
</organism>
<evidence type="ECO:0000313" key="3">
    <source>
        <dbReference type="Proteomes" id="UP000316659"/>
    </source>
</evidence>
<reference evidence="2 3" key="1">
    <citation type="submission" date="2019-06" db="EMBL/GenBank/DDBJ databases">
        <title>Whole genome shotgun sequence of Cellulosimicrobium cellulans NBRC 15516.</title>
        <authorList>
            <person name="Hosoyama A."/>
            <person name="Uohara A."/>
            <person name="Ohji S."/>
            <person name="Ichikawa N."/>
        </authorList>
    </citation>
    <scope>NUCLEOTIDE SEQUENCE [LARGE SCALE GENOMIC DNA]</scope>
    <source>
        <strain evidence="2 3">NBRC 15516</strain>
    </source>
</reference>
<protein>
    <submittedName>
        <fullName evidence="2">Uncharacterized protein</fullName>
    </submittedName>
</protein>
<accession>A0A4Y4DW72</accession>
<feature type="transmembrane region" description="Helical" evidence="1">
    <location>
        <begin position="105"/>
        <end position="138"/>
    </location>
</feature>
<name>A0A4Y4DW72_CELCE</name>
<dbReference type="EMBL" id="BJNZ01000001">
    <property type="protein sequence ID" value="GED08024.1"/>
    <property type="molecule type" value="Genomic_DNA"/>
</dbReference>
<keyword evidence="1" id="KW-0812">Transmembrane</keyword>
<proteinExistence type="predicted"/>
<feature type="transmembrane region" description="Helical" evidence="1">
    <location>
        <begin position="150"/>
        <end position="169"/>
    </location>
</feature>
<dbReference type="Proteomes" id="UP000316659">
    <property type="component" value="Unassembled WGS sequence"/>
</dbReference>
<evidence type="ECO:0000313" key="2">
    <source>
        <dbReference type="EMBL" id="GED08024.1"/>
    </source>
</evidence>
<feature type="transmembrane region" description="Helical" evidence="1">
    <location>
        <begin position="20"/>
        <end position="37"/>
    </location>
</feature>
<keyword evidence="1" id="KW-1133">Transmembrane helix</keyword>
<dbReference type="AlphaFoldDB" id="A0A4Y4DW72"/>
<keyword evidence="1" id="KW-0472">Membrane</keyword>
<gene>
    <name evidence="2" type="ORF">CCE02nite_00230</name>
</gene>
<sequence>MPPPTPTRTAGAASGLGTRAARATLVIVWATGVVRVALDWRDHGEWQSVVALAVVLVGSLVLTTPGDDDLPVVRASIVAAVPVVNAVLLLPTLPAELDETWLLDIGAYLAALLMVRGSVALGWIGGGALLLGLLTWIVVHRPDATDAFELVVQPAIALAIGTVWRRLLLRSTSRITAYRAAQLRAQLQAEVTRDATARSRTRLVAVQERAAPLLHDIVESGGLSPDGRARAREVEAGLRDELRAPTLAVAPVARAVALARRRGVDVLLLDDRGRDAAPVDSRILSEVATLVGALRRGRATVRALPPGRRHAVTVVVDDGDRTERHVFDD</sequence>